<dbReference type="PANTHER" id="PTHR33048:SF47">
    <property type="entry name" value="INTEGRAL MEMBRANE PROTEIN-RELATED"/>
    <property type="match status" value="1"/>
</dbReference>
<keyword evidence="3 6" id="KW-1133">Transmembrane helix</keyword>
<keyword evidence="2 6" id="KW-0812">Transmembrane</keyword>
<evidence type="ECO:0000256" key="6">
    <source>
        <dbReference type="SAM" id="Phobius"/>
    </source>
</evidence>
<dbReference type="InterPro" id="IPR049326">
    <property type="entry name" value="Rhodopsin_dom_fungi"/>
</dbReference>
<evidence type="ECO:0000256" key="5">
    <source>
        <dbReference type="ARBA" id="ARBA00038359"/>
    </source>
</evidence>
<keyword evidence="4 6" id="KW-0472">Membrane</keyword>
<evidence type="ECO:0000256" key="1">
    <source>
        <dbReference type="ARBA" id="ARBA00004141"/>
    </source>
</evidence>
<keyword evidence="9" id="KW-1185">Reference proteome</keyword>
<feature type="transmembrane region" description="Helical" evidence="6">
    <location>
        <begin position="193"/>
        <end position="215"/>
    </location>
</feature>
<evidence type="ECO:0000256" key="3">
    <source>
        <dbReference type="ARBA" id="ARBA00022989"/>
    </source>
</evidence>
<comment type="subcellular location">
    <subcellularLocation>
        <location evidence="1">Membrane</location>
        <topology evidence="1">Multi-pass membrane protein</topology>
    </subcellularLocation>
</comment>
<feature type="transmembrane region" description="Helical" evidence="6">
    <location>
        <begin position="134"/>
        <end position="156"/>
    </location>
</feature>
<evidence type="ECO:0000256" key="4">
    <source>
        <dbReference type="ARBA" id="ARBA00023136"/>
    </source>
</evidence>
<gene>
    <name evidence="8" type="ORF">JX265_000190</name>
</gene>
<dbReference type="Proteomes" id="UP000829685">
    <property type="component" value="Unassembled WGS sequence"/>
</dbReference>
<evidence type="ECO:0000256" key="2">
    <source>
        <dbReference type="ARBA" id="ARBA00022692"/>
    </source>
</evidence>
<feature type="transmembrane region" description="Helical" evidence="6">
    <location>
        <begin position="222"/>
        <end position="244"/>
    </location>
</feature>
<dbReference type="EMBL" id="JAFIMR010000001">
    <property type="protein sequence ID" value="KAI1881364.1"/>
    <property type="molecule type" value="Genomic_DNA"/>
</dbReference>
<dbReference type="OrthoDB" id="5417844at2759"/>
<feature type="transmembrane region" description="Helical" evidence="6">
    <location>
        <begin position="56"/>
        <end position="78"/>
    </location>
</feature>
<evidence type="ECO:0000313" key="9">
    <source>
        <dbReference type="Proteomes" id="UP000829685"/>
    </source>
</evidence>
<feature type="domain" description="Rhodopsin" evidence="7">
    <location>
        <begin position="38"/>
        <end position="287"/>
    </location>
</feature>
<reference evidence="8" key="1">
    <citation type="submission" date="2021-03" db="EMBL/GenBank/DDBJ databases">
        <title>Revisited historic fungal species revealed as producer of novel bioactive compounds through whole genome sequencing and comparative genomics.</title>
        <authorList>
            <person name="Vignolle G.A."/>
            <person name="Hochenegger N."/>
            <person name="Mach R.L."/>
            <person name="Mach-Aigner A.R."/>
            <person name="Javad Rahimi M."/>
            <person name="Salim K.A."/>
            <person name="Chan C.M."/>
            <person name="Lim L.B.L."/>
            <person name="Cai F."/>
            <person name="Druzhinina I.S."/>
            <person name="U'Ren J.M."/>
            <person name="Derntl C."/>
        </authorList>
    </citation>
    <scope>NUCLEOTIDE SEQUENCE</scope>
    <source>
        <strain evidence="8">TUCIM 5799</strain>
    </source>
</reference>
<dbReference type="InterPro" id="IPR052337">
    <property type="entry name" value="SAT4-like"/>
</dbReference>
<comment type="similarity">
    <text evidence="5">Belongs to the SAT4 family.</text>
</comment>
<dbReference type="Pfam" id="PF20684">
    <property type="entry name" value="Fung_rhodopsin"/>
    <property type="match status" value="1"/>
</dbReference>
<organism evidence="8 9">
    <name type="scientific">Neoarthrinium moseri</name>
    <dbReference type="NCBI Taxonomy" id="1658444"/>
    <lineage>
        <taxon>Eukaryota</taxon>
        <taxon>Fungi</taxon>
        <taxon>Dikarya</taxon>
        <taxon>Ascomycota</taxon>
        <taxon>Pezizomycotina</taxon>
        <taxon>Sordariomycetes</taxon>
        <taxon>Xylariomycetidae</taxon>
        <taxon>Amphisphaeriales</taxon>
        <taxon>Apiosporaceae</taxon>
        <taxon>Neoarthrinium</taxon>
    </lineage>
</organism>
<evidence type="ECO:0000259" key="7">
    <source>
        <dbReference type="Pfam" id="PF20684"/>
    </source>
</evidence>
<accession>A0A9P9WXY5</accession>
<feature type="transmembrane region" description="Helical" evidence="6">
    <location>
        <begin position="22"/>
        <end position="44"/>
    </location>
</feature>
<sequence>MSTLPDPPADIDLSETKVPELVSVFVVTWVLGVLCVGLRVFVRLVVRRNKLWWDDWLVMASLIWSGAFMFDVTCYMVPQGLGKHIWVAPADALKSYFLGLFIAEWTYTLSLVLVKCSILAFYWRIFSAEPKTRLFIYIMAGMVLSWGIAVILVTIFQCLPVNAFWMRYDLVNPMQASEYTCGVGVKEFFIGNAIPNILTDFLMILVPLPSIYRLYLPRSQKYAIMGIFVVGLFVTAVSIVRLQYVLALDLTAIDATWNWSDEMMWTGVETNVATICACLPNLKPLFNLIMFGSWNHSTVRSTNPDGTSRNGPAISLPDRKWPSSLRLNPQEHGSSKAFVTAQGKDDKRPFSVLTDNESNTWREQDSDLELMGGSLRQGGASGVVVTTQVNIHNSK</sequence>
<dbReference type="AlphaFoldDB" id="A0A9P9WXY5"/>
<comment type="caution">
    <text evidence="8">The sequence shown here is derived from an EMBL/GenBank/DDBJ whole genome shotgun (WGS) entry which is preliminary data.</text>
</comment>
<evidence type="ECO:0000313" key="8">
    <source>
        <dbReference type="EMBL" id="KAI1881364.1"/>
    </source>
</evidence>
<protein>
    <recommendedName>
        <fullName evidence="7">Rhodopsin domain-containing protein</fullName>
    </recommendedName>
</protein>
<feature type="transmembrane region" description="Helical" evidence="6">
    <location>
        <begin position="98"/>
        <end position="122"/>
    </location>
</feature>
<dbReference type="PANTHER" id="PTHR33048">
    <property type="entry name" value="PTH11-LIKE INTEGRAL MEMBRANE PROTEIN (AFU_ORTHOLOGUE AFUA_5G11245)"/>
    <property type="match status" value="1"/>
</dbReference>
<dbReference type="GO" id="GO:0016020">
    <property type="term" value="C:membrane"/>
    <property type="evidence" value="ECO:0007669"/>
    <property type="project" value="UniProtKB-SubCell"/>
</dbReference>
<name>A0A9P9WXY5_9PEZI</name>
<proteinExistence type="inferred from homology"/>